<dbReference type="Gene3D" id="2.40.30.100">
    <property type="entry name" value="AF2212/PG0164-like"/>
    <property type="match status" value="1"/>
</dbReference>
<feature type="region of interest" description="Disordered" evidence="1">
    <location>
        <begin position="117"/>
        <end position="146"/>
    </location>
</feature>
<dbReference type="AlphaFoldDB" id="A0AB33KRA8"/>
<dbReference type="Pfam" id="PF08922">
    <property type="entry name" value="DUF1905"/>
    <property type="match status" value="1"/>
</dbReference>
<dbReference type="KEGG" id="stcm:SCMC78_49240"/>
<organism evidence="2">
    <name type="scientific">Streptomyces sp. CMC78</name>
    <dbReference type="NCBI Taxonomy" id="3231512"/>
    <lineage>
        <taxon>Bacteria</taxon>
        <taxon>Bacillati</taxon>
        <taxon>Actinomycetota</taxon>
        <taxon>Actinomycetes</taxon>
        <taxon>Kitasatosporales</taxon>
        <taxon>Streptomycetaceae</taxon>
        <taxon>Streptomyces</taxon>
    </lineage>
</organism>
<name>A0AB33KRA8_9ACTN</name>
<dbReference type="InterPro" id="IPR015018">
    <property type="entry name" value="DUF1905"/>
</dbReference>
<accession>A0AB33KRA8</accession>
<dbReference type="EMBL" id="AP035884">
    <property type="protein sequence ID" value="BFP55117.1"/>
    <property type="molecule type" value="Genomic_DNA"/>
</dbReference>
<dbReference type="Pfam" id="PF13376">
    <property type="entry name" value="OmdA"/>
    <property type="match status" value="1"/>
</dbReference>
<dbReference type="SUPFAM" id="SSF141694">
    <property type="entry name" value="AF2212/PG0164-like"/>
    <property type="match status" value="1"/>
</dbReference>
<gene>
    <name evidence="2" type="ORF">SCMC78_49240</name>
</gene>
<evidence type="ECO:0000256" key="1">
    <source>
        <dbReference type="SAM" id="MobiDB-lite"/>
    </source>
</evidence>
<sequence>MAMKFSTTMFRTGNNTGIEVPEAVVEALGAGKRPPVNVTVNGYAYRSTVAPMGGRYLIPFSSDRRKETGIGGGDAIEVELTLDTAPRTVEPPEDLAAALAAAPGAAEAFAALSPSRQKAHVTSVEGAKAQETRERRIAKTVAELTP</sequence>
<proteinExistence type="predicted"/>
<protein>
    <recommendedName>
        <fullName evidence="3">DUF1905 domain-containing protein</fullName>
    </recommendedName>
</protein>
<dbReference type="InterPro" id="IPR037079">
    <property type="entry name" value="AF2212/PG0164-like_sf"/>
</dbReference>
<reference evidence="2" key="1">
    <citation type="submission" date="2024-07" db="EMBL/GenBank/DDBJ databases">
        <title>Complete genome sequences of cellulolytic bacteria, Kitasatospora sp. CMC57 and Streptomyces sp. CMC78, isolated from Japanese agricultural soil.</title>
        <authorList>
            <person name="Hashimoto T."/>
            <person name="Ito M."/>
            <person name="Iwamoto M."/>
            <person name="Fukahori D."/>
            <person name="Shoda T."/>
            <person name="Sakoda M."/>
            <person name="Morohoshi T."/>
            <person name="Mitsuboshi M."/>
            <person name="Nishizawa T."/>
        </authorList>
    </citation>
    <scope>NUCLEOTIDE SEQUENCE</scope>
    <source>
        <strain evidence="2">CMC78</strain>
    </source>
</reference>
<feature type="compositionally biased region" description="Basic and acidic residues" evidence="1">
    <location>
        <begin position="128"/>
        <end position="137"/>
    </location>
</feature>
<evidence type="ECO:0000313" key="2">
    <source>
        <dbReference type="EMBL" id="BFP55117.1"/>
    </source>
</evidence>
<evidence type="ECO:0008006" key="3">
    <source>
        <dbReference type="Google" id="ProtNLM"/>
    </source>
</evidence>